<keyword evidence="2 5" id="KW-0238">DNA-binding</keyword>
<dbReference type="Pfam" id="PF00392">
    <property type="entry name" value="GntR"/>
    <property type="match status" value="1"/>
</dbReference>
<sequence>MSSDERIYRLVFEYYEARILYGYYKYGENLPSISKICAVFHMAPATVRAGLSVLEKQGYIKIDARKASKVIYKSNPEMRRRSAAEYFVPRKKAIQDLLMSSELLFESCRVLELNQSNFGEWEKFRPSFEQNTDHTVPVTFQFCLMALRALDNSLILNLYWEVLRFLKFPYLAEDEMRNIRQENFEGKSKSECIVMLTGYFKDCFHKSVKRLFDFIDEAQREFELEQTETFSFQWNIYRQRPQFCYTLVCSVIRDIKNGIYTKGSFLPSLPKMAKYYKVSVSTVRRSLSILSSAGLTKSFQGKGTQVLPEAVQADIGRPEIQDGLRMYQESLQLLKLTIKNVLLRTLGCAPDTQKQKFAKRFSELVKAEKGYLCIEICLAFIEEECPLSGIKECYRKLRELTAWGYPFAVHRLKDEAYYEAFQKIMEHAAGHLGRDEISGFADCLEMLLQQEEKNIREIAVD</sequence>
<dbReference type="EMBL" id="CACRSQ010000010">
    <property type="protein sequence ID" value="VYT43262.1"/>
    <property type="molecule type" value="Genomic_DNA"/>
</dbReference>
<dbReference type="InterPro" id="IPR036390">
    <property type="entry name" value="WH_DNA-bd_sf"/>
</dbReference>
<protein>
    <submittedName>
        <fullName evidence="5">DNA-binding transcriptional regulator FrlR</fullName>
    </submittedName>
</protein>
<dbReference type="AlphaFoldDB" id="A0A6N2WR35"/>
<dbReference type="GO" id="GO:0003677">
    <property type="term" value="F:DNA binding"/>
    <property type="evidence" value="ECO:0007669"/>
    <property type="project" value="UniProtKB-KW"/>
</dbReference>
<evidence type="ECO:0000256" key="1">
    <source>
        <dbReference type="ARBA" id="ARBA00023015"/>
    </source>
</evidence>
<dbReference type="PROSITE" id="PS50949">
    <property type="entry name" value="HTH_GNTR"/>
    <property type="match status" value="2"/>
</dbReference>
<dbReference type="InterPro" id="IPR000524">
    <property type="entry name" value="Tscrpt_reg_HTH_GntR"/>
</dbReference>
<proteinExistence type="predicted"/>
<dbReference type="PANTHER" id="PTHR44846:SF1">
    <property type="entry name" value="MANNOSYL-D-GLYCERATE TRANSPORT_METABOLISM SYSTEM REPRESSOR MNGR-RELATED"/>
    <property type="match status" value="1"/>
</dbReference>
<dbReference type="RefSeq" id="WP_006568573.1">
    <property type="nucleotide sequence ID" value="NZ_BAABZP010000001.1"/>
</dbReference>
<feature type="domain" description="HTH gntR-type" evidence="4">
    <location>
        <begin position="241"/>
        <end position="309"/>
    </location>
</feature>
<reference evidence="5" key="1">
    <citation type="submission" date="2019-11" db="EMBL/GenBank/DDBJ databases">
        <authorList>
            <person name="Feng L."/>
        </authorList>
    </citation>
    <scope>NUCLEOTIDE SEQUENCE</scope>
    <source>
        <strain evidence="5">AcaccaeLFYP115</strain>
    </source>
</reference>
<accession>A0A6N2WR35</accession>
<keyword evidence="1" id="KW-0805">Transcription regulation</keyword>
<dbReference type="SUPFAM" id="SSF46785">
    <property type="entry name" value="Winged helix' DNA-binding domain"/>
    <property type="match status" value="2"/>
</dbReference>
<dbReference type="Gene3D" id="1.10.10.10">
    <property type="entry name" value="Winged helix-like DNA-binding domain superfamily/Winged helix DNA-binding domain"/>
    <property type="match status" value="2"/>
</dbReference>
<dbReference type="GO" id="GO:0045892">
    <property type="term" value="P:negative regulation of DNA-templated transcription"/>
    <property type="evidence" value="ECO:0007669"/>
    <property type="project" value="TreeGrafter"/>
</dbReference>
<dbReference type="GO" id="GO:0003700">
    <property type="term" value="F:DNA-binding transcription factor activity"/>
    <property type="evidence" value="ECO:0007669"/>
    <property type="project" value="InterPro"/>
</dbReference>
<dbReference type="InterPro" id="IPR050679">
    <property type="entry name" value="Bact_HTH_transcr_reg"/>
</dbReference>
<organism evidence="5">
    <name type="scientific">Anaerostipes caccae</name>
    <dbReference type="NCBI Taxonomy" id="105841"/>
    <lineage>
        <taxon>Bacteria</taxon>
        <taxon>Bacillati</taxon>
        <taxon>Bacillota</taxon>
        <taxon>Clostridia</taxon>
        <taxon>Lachnospirales</taxon>
        <taxon>Lachnospiraceae</taxon>
        <taxon>Anaerostipes</taxon>
    </lineage>
</organism>
<evidence type="ECO:0000259" key="4">
    <source>
        <dbReference type="PROSITE" id="PS50949"/>
    </source>
</evidence>
<evidence type="ECO:0000256" key="2">
    <source>
        <dbReference type="ARBA" id="ARBA00023125"/>
    </source>
</evidence>
<name>A0A6N2WR35_9FIRM</name>
<evidence type="ECO:0000313" key="5">
    <source>
        <dbReference type="EMBL" id="VYT43262.1"/>
    </source>
</evidence>
<evidence type="ECO:0000256" key="3">
    <source>
        <dbReference type="ARBA" id="ARBA00023163"/>
    </source>
</evidence>
<dbReference type="SMART" id="SM00345">
    <property type="entry name" value="HTH_GNTR"/>
    <property type="match status" value="2"/>
</dbReference>
<keyword evidence="3" id="KW-0804">Transcription</keyword>
<gene>
    <name evidence="5" type="ORF">ACLFYP115_03547</name>
</gene>
<feature type="domain" description="HTH gntR-type" evidence="4">
    <location>
        <begin position="5"/>
        <end position="73"/>
    </location>
</feature>
<dbReference type="InterPro" id="IPR036388">
    <property type="entry name" value="WH-like_DNA-bd_sf"/>
</dbReference>
<dbReference type="PANTHER" id="PTHR44846">
    <property type="entry name" value="MANNOSYL-D-GLYCERATE TRANSPORT/METABOLISM SYSTEM REPRESSOR MNGR-RELATED"/>
    <property type="match status" value="1"/>
</dbReference>